<dbReference type="WBParaSite" id="HDID_0001093001-mRNA-1">
    <property type="protein sequence ID" value="HDID_0001093001-mRNA-1"/>
    <property type="gene ID" value="HDID_0001093001"/>
</dbReference>
<accession>A0A0R3SYT5</accession>
<sequence>MKTRQACHLSEVDKHTKTALEIFPLPHFRFYHVHIDTFRPLPLYIDFSYLLTCVDCFSRWQDAFLCVTWLPNPSPEPSQRWIATFTVSSTITTDRRTPSESQHFSEVTNPLGTNRVRTTEYHPLAKNLFFLWLA</sequence>
<dbReference type="OrthoDB" id="6144934at2759"/>
<dbReference type="InterPro" id="IPR036397">
    <property type="entry name" value="RNaseH_sf"/>
</dbReference>
<dbReference type="STRING" id="6216.A0A0R3SYT5"/>
<proteinExistence type="predicted"/>
<name>A0A0R3SYT5_HYMDI</name>
<protein>
    <submittedName>
        <fullName evidence="3">Ovule protein</fullName>
    </submittedName>
</protein>
<reference evidence="1 2" key="2">
    <citation type="submission" date="2018-11" db="EMBL/GenBank/DDBJ databases">
        <authorList>
            <consortium name="Pathogen Informatics"/>
        </authorList>
    </citation>
    <scope>NUCLEOTIDE SEQUENCE [LARGE SCALE GENOMIC DNA]</scope>
</reference>
<dbReference type="GO" id="GO:0003676">
    <property type="term" value="F:nucleic acid binding"/>
    <property type="evidence" value="ECO:0007669"/>
    <property type="project" value="InterPro"/>
</dbReference>
<evidence type="ECO:0000313" key="1">
    <source>
        <dbReference type="EMBL" id="VDL64347.1"/>
    </source>
</evidence>
<dbReference type="EMBL" id="UYSG01012131">
    <property type="protein sequence ID" value="VDL64347.1"/>
    <property type="molecule type" value="Genomic_DNA"/>
</dbReference>
<dbReference type="InterPro" id="IPR012337">
    <property type="entry name" value="RNaseH-like_sf"/>
</dbReference>
<dbReference type="Gene3D" id="3.30.420.10">
    <property type="entry name" value="Ribonuclease H-like superfamily/Ribonuclease H"/>
    <property type="match status" value="1"/>
</dbReference>
<dbReference type="SUPFAM" id="SSF53098">
    <property type="entry name" value="Ribonuclease H-like"/>
    <property type="match status" value="1"/>
</dbReference>
<gene>
    <name evidence="1" type="ORF">HDID_LOCUS10928</name>
</gene>
<evidence type="ECO:0000313" key="3">
    <source>
        <dbReference type="WBParaSite" id="HDID_0001093001-mRNA-1"/>
    </source>
</evidence>
<dbReference type="AlphaFoldDB" id="A0A0R3SYT5"/>
<organism evidence="3">
    <name type="scientific">Hymenolepis diminuta</name>
    <name type="common">Rat tapeworm</name>
    <dbReference type="NCBI Taxonomy" id="6216"/>
    <lineage>
        <taxon>Eukaryota</taxon>
        <taxon>Metazoa</taxon>
        <taxon>Spiralia</taxon>
        <taxon>Lophotrochozoa</taxon>
        <taxon>Platyhelminthes</taxon>
        <taxon>Cestoda</taxon>
        <taxon>Eucestoda</taxon>
        <taxon>Cyclophyllidea</taxon>
        <taxon>Hymenolepididae</taxon>
        <taxon>Hymenolepis</taxon>
    </lineage>
</organism>
<evidence type="ECO:0000313" key="2">
    <source>
        <dbReference type="Proteomes" id="UP000274504"/>
    </source>
</evidence>
<dbReference type="Proteomes" id="UP000274504">
    <property type="component" value="Unassembled WGS sequence"/>
</dbReference>
<reference evidence="3" key="1">
    <citation type="submission" date="2017-02" db="UniProtKB">
        <authorList>
            <consortium name="WormBaseParasite"/>
        </authorList>
    </citation>
    <scope>IDENTIFICATION</scope>
</reference>